<sequence>MPSFDRFWATLIQVCIVFVSFCLFDSTQGIVFFSINVVGIMAAAPMRFLQSQVDHFLEFFIHAIYHFFLKLQFLRRYLAATGVQHCDHIISEAVRYLWKMGEVIHFYFMLFAVLAFSILTGQFARELGVQSLWQQLAYLFKVLAAFFKRLNANIRETLARVEDEKEFLDVMPLGPGFPRRFRTNTEFKEWVRKAGPDKAGLDCVLCYKQVVHHDTLLFLPCSKFHWFHFPCAASFVANFNQCPKCHEPVSVSDAFKFLDAGQIPAVSVTNRSKKSGSRTPHADGIGLCKNRARRIAADGHQGDSKREHRTESTKKHSKLIQPGRKRAKYRRTGLVKRQRLGHSHSHLHNGSDDLYKSVGQ</sequence>
<feature type="region of interest" description="Disordered" evidence="2">
    <location>
        <begin position="296"/>
        <end position="360"/>
    </location>
</feature>
<keyword evidence="3" id="KW-0472">Membrane</keyword>
<dbReference type="Gene3D" id="3.30.40.10">
    <property type="entry name" value="Zinc/RING finger domain, C3HC4 (zinc finger)"/>
    <property type="match status" value="1"/>
</dbReference>
<proteinExistence type="predicted"/>
<gene>
    <name evidence="5" type="ORF">PV07_11723</name>
</gene>
<feature type="transmembrane region" description="Helical" evidence="3">
    <location>
        <begin position="6"/>
        <end position="24"/>
    </location>
</feature>
<dbReference type="Proteomes" id="UP000054466">
    <property type="component" value="Unassembled WGS sequence"/>
</dbReference>
<evidence type="ECO:0000313" key="5">
    <source>
        <dbReference type="EMBL" id="KIW23532.1"/>
    </source>
</evidence>
<dbReference type="HOGENOM" id="CLU_769475_0_0_1"/>
<feature type="transmembrane region" description="Helical" evidence="3">
    <location>
        <begin position="104"/>
        <end position="124"/>
    </location>
</feature>
<dbReference type="PROSITE" id="PS50089">
    <property type="entry name" value="ZF_RING_2"/>
    <property type="match status" value="1"/>
</dbReference>
<dbReference type="GeneID" id="27350917"/>
<organism evidence="5 6">
    <name type="scientific">Cladophialophora immunda</name>
    <dbReference type="NCBI Taxonomy" id="569365"/>
    <lineage>
        <taxon>Eukaryota</taxon>
        <taxon>Fungi</taxon>
        <taxon>Dikarya</taxon>
        <taxon>Ascomycota</taxon>
        <taxon>Pezizomycotina</taxon>
        <taxon>Eurotiomycetes</taxon>
        <taxon>Chaetothyriomycetidae</taxon>
        <taxon>Chaetothyriales</taxon>
        <taxon>Herpotrichiellaceae</taxon>
        <taxon>Cladophialophora</taxon>
    </lineage>
</organism>
<keyword evidence="1" id="KW-0479">Metal-binding</keyword>
<keyword evidence="3" id="KW-1133">Transmembrane helix</keyword>
<dbReference type="InterPro" id="IPR001841">
    <property type="entry name" value="Znf_RING"/>
</dbReference>
<dbReference type="RefSeq" id="XP_016243748.1">
    <property type="nucleotide sequence ID" value="XM_016399186.1"/>
</dbReference>
<evidence type="ECO:0000259" key="4">
    <source>
        <dbReference type="PROSITE" id="PS50089"/>
    </source>
</evidence>
<reference evidence="5 6" key="1">
    <citation type="submission" date="2015-01" db="EMBL/GenBank/DDBJ databases">
        <title>The Genome Sequence of Cladophialophora immunda CBS83496.</title>
        <authorList>
            <consortium name="The Broad Institute Genomics Platform"/>
            <person name="Cuomo C."/>
            <person name="de Hoog S."/>
            <person name="Gorbushina A."/>
            <person name="Stielow B."/>
            <person name="Teixiera M."/>
            <person name="Abouelleil A."/>
            <person name="Chapman S.B."/>
            <person name="Priest M."/>
            <person name="Young S.K."/>
            <person name="Wortman J."/>
            <person name="Nusbaum C."/>
            <person name="Birren B."/>
        </authorList>
    </citation>
    <scope>NUCLEOTIDE SEQUENCE [LARGE SCALE GENOMIC DNA]</scope>
    <source>
        <strain evidence="5 6">CBS 83496</strain>
    </source>
</reference>
<feature type="compositionally biased region" description="Basic residues" evidence="2">
    <location>
        <begin position="315"/>
        <end position="347"/>
    </location>
</feature>
<dbReference type="InterPro" id="IPR013083">
    <property type="entry name" value="Znf_RING/FYVE/PHD"/>
</dbReference>
<dbReference type="EMBL" id="KN847046">
    <property type="protein sequence ID" value="KIW23532.1"/>
    <property type="molecule type" value="Genomic_DNA"/>
</dbReference>
<accession>A0A0D2AF93</accession>
<name>A0A0D2AF93_9EURO</name>
<keyword evidence="1" id="KW-0863">Zinc-finger</keyword>
<protein>
    <recommendedName>
        <fullName evidence="4">RING-type domain-containing protein</fullName>
    </recommendedName>
</protein>
<feature type="transmembrane region" description="Helical" evidence="3">
    <location>
        <begin position="31"/>
        <end position="49"/>
    </location>
</feature>
<dbReference type="AlphaFoldDB" id="A0A0D2AF93"/>
<keyword evidence="6" id="KW-1185">Reference proteome</keyword>
<dbReference type="VEuPathDB" id="FungiDB:PV07_11723"/>
<feature type="compositionally biased region" description="Basic and acidic residues" evidence="2">
    <location>
        <begin position="349"/>
        <end position="360"/>
    </location>
</feature>
<keyword evidence="3" id="KW-0812">Transmembrane</keyword>
<keyword evidence="1" id="KW-0862">Zinc</keyword>
<evidence type="ECO:0000256" key="2">
    <source>
        <dbReference type="SAM" id="MobiDB-lite"/>
    </source>
</evidence>
<dbReference type="GO" id="GO:0008270">
    <property type="term" value="F:zinc ion binding"/>
    <property type="evidence" value="ECO:0007669"/>
    <property type="project" value="UniProtKB-KW"/>
</dbReference>
<feature type="domain" description="RING-type" evidence="4">
    <location>
        <begin position="203"/>
        <end position="246"/>
    </location>
</feature>
<evidence type="ECO:0000256" key="3">
    <source>
        <dbReference type="SAM" id="Phobius"/>
    </source>
</evidence>
<evidence type="ECO:0000313" key="6">
    <source>
        <dbReference type="Proteomes" id="UP000054466"/>
    </source>
</evidence>
<dbReference type="SUPFAM" id="SSF57850">
    <property type="entry name" value="RING/U-box"/>
    <property type="match status" value="1"/>
</dbReference>
<dbReference type="STRING" id="569365.A0A0D2AF93"/>
<feature type="compositionally biased region" description="Basic and acidic residues" evidence="2">
    <location>
        <begin position="296"/>
        <end position="314"/>
    </location>
</feature>
<evidence type="ECO:0000256" key="1">
    <source>
        <dbReference type="PROSITE-ProRule" id="PRU00175"/>
    </source>
</evidence>